<gene>
    <name evidence="2" type="ORF">GWK47_008957</name>
</gene>
<evidence type="ECO:0000313" key="3">
    <source>
        <dbReference type="Proteomes" id="UP000770661"/>
    </source>
</evidence>
<name>A0A8J5CR37_CHIOP</name>
<dbReference type="AlphaFoldDB" id="A0A8J5CR37"/>
<proteinExistence type="predicted"/>
<accession>A0A8J5CR37</accession>
<comment type="caution">
    <text evidence="2">The sequence shown here is derived from an EMBL/GenBank/DDBJ whole genome shotgun (WGS) entry which is preliminary data.</text>
</comment>
<evidence type="ECO:0000256" key="1">
    <source>
        <dbReference type="SAM" id="MobiDB-lite"/>
    </source>
</evidence>
<evidence type="ECO:0000313" key="2">
    <source>
        <dbReference type="EMBL" id="KAG0716747.1"/>
    </source>
</evidence>
<organism evidence="2 3">
    <name type="scientific">Chionoecetes opilio</name>
    <name type="common">Atlantic snow crab</name>
    <name type="synonym">Cancer opilio</name>
    <dbReference type="NCBI Taxonomy" id="41210"/>
    <lineage>
        <taxon>Eukaryota</taxon>
        <taxon>Metazoa</taxon>
        <taxon>Ecdysozoa</taxon>
        <taxon>Arthropoda</taxon>
        <taxon>Crustacea</taxon>
        <taxon>Multicrustacea</taxon>
        <taxon>Malacostraca</taxon>
        <taxon>Eumalacostraca</taxon>
        <taxon>Eucarida</taxon>
        <taxon>Decapoda</taxon>
        <taxon>Pleocyemata</taxon>
        <taxon>Brachyura</taxon>
        <taxon>Eubrachyura</taxon>
        <taxon>Majoidea</taxon>
        <taxon>Majidae</taxon>
        <taxon>Chionoecetes</taxon>
    </lineage>
</organism>
<reference evidence="2" key="1">
    <citation type="submission" date="2020-07" db="EMBL/GenBank/DDBJ databases">
        <title>The High-quality genome of the commercially important snow crab, Chionoecetes opilio.</title>
        <authorList>
            <person name="Jeong J.-H."/>
            <person name="Ryu S."/>
        </authorList>
    </citation>
    <scope>NUCLEOTIDE SEQUENCE</scope>
    <source>
        <strain evidence="2">MADBK_172401_WGS</strain>
        <tissue evidence="2">Digestive gland</tissue>
    </source>
</reference>
<keyword evidence="3" id="KW-1185">Reference proteome</keyword>
<feature type="region of interest" description="Disordered" evidence="1">
    <location>
        <begin position="48"/>
        <end position="68"/>
    </location>
</feature>
<protein>
    <submittedName>
        <fullName evidence="2">Uncharacterized protein</fullName>
    </submittedName>
</protein>
<sequence length="191" mass="20821">MHVEQTPSAPAAYASFLKNVAHFRELNSLPEPLHFGSDITVDALSSDQEACAEKPQGTHKGPKSWQTRSIHQTVNHPFPLYIGLKVTHDKVQTDGPTKMYELGISEGGKAPQLPTGFTNVPAVALPKASVAFAQGPRDITAVHGYLKKHATRKEMAGTRQSALGQRRCDQGGLYSLVRPTMPRCKTVLLKK</sequence>
<dbReference type="EMBL" id="JACEEZ010018612">
    <property type="protein sequence ID" value="KAG0716747.1"/>
    <property type="molecule type" value="Genomic_DNA"/>
</dbReference>
<dbReference type="Proteomes" id="UP000770661">
    <property type="component" value="Unassembled WGS sequence"/>
</dbReference>